<dbReference type="Pfam" id="PF00239">
    <property type="entry name" value="Resolvase"/>
    <property type="match status" value="1"/>
</dbReference>
<gene>
    <name evidence="6" type="ORF">ABUE31_11250</name>
</gene>
<keyword evidence="1" id="KW-0229">DNA integration</keyword>
<dbReference type="PANTHER" id="PTHR30461:SF2">
    <property type="entry name" value="SERINE RECOMBINASE PINE-RELATED"/>
    <property type="match status" value="1"/>
</dbReference>
<dbReference type="PROSITE" id="PS00397">
    <property type="entry name" value="RECOMBINASES_1"/>
    <property type="match status" value="1"/>
</dbReference>
<dbReference type="InterPro" id="IPR050639">
    <property type="entry name" value="SSR_resolvase"/>
</dbReference>
<dbReference type="InterPro" id="IPR006118">
    <property type="entry name" value="Recombinase_CS"/>
</dbReference>
<dbReference type="InterPro" id="IPR006119">
    <property type="entry name" value="Resolv_N"/>
</dbReference>
<dbReference type="EMBL" id="JBFOCI010000003">
    <property type="protein sequence ID" value="MEW9806559.1"/>
    <property type="molecule type" value="Genomic_DNA"/>
</dbReference>
<keyword evidence="3" id="KW-0233">DNA recombination</keyword>
<reference evidence="6 7" key="1">
    <citation type="submission" date="2024-06" db="EMBL/GenBank/DDBJ databases">
        <authorList>
            <person name="Tuo L."/>
        </authorList>
    </citation>
    <scope>NUCLEOTIDE SEQUENCE [LARGE SCALE GENOMIC DNA]</scope>
    <source>
        <strain evidence="6 7">ZMM04-5</strain>
    </source>
</reference>
<evidence type="ECO:0000256" key="4">
    <source>
        <dbReference type="PROSITE-ProRule" id="PRU10137"/>
    </source>
</evidence>
<evidence type="ECO:0000259" key="5">
    <source>
        <dbReference type="PROSITE" id="PS51736"/>
    </source>
</evidence>
<dbReference type="InterPro" id="IPR011109">
    <property type="entry name" value="DNA_bind_recombinase_dom"/>
</dbReference>
<proteinExistence type="predicted"/>
<evidence type="ECO:0000256" key="1">
    <source>
        <dbReference type="ARBA" id="ARBA00022908"/>
    </source>
</evidence>
<accession>A0ABV3QZR0</accession>
<dbReference type="SMART" id="SM00857">
    <property type="entry name" value="Resolvase"/>
    <property type="match status" value="1"/>
</dbReference>
<dbReference type="PANTHER" id="PTHR30461">
    <property type="entry name" value="DNA-INVERTASE FROM LAMBDOID PROPHAGE"/>
    <property type="match status" value="1"/>
</dbReference>
<dbReference type="SUPFAM" id="SSF53041">
    <property type="entry name" value="Resolvase-like"/>
    <property type="match status" value="1"/>
</dbReference>
<dbReference type="Proteomes" id="UP001556196">
    <property type="component" value="Unassembled WGS sequence"/>
</dbReference>
<dbReference type="PROSITE" id="PS51736">
    <property type="entry name" value="RECOMBINASES_3"/>
    <property type="match status" value="1"/>
</dbReference>
<feature type="active site" description="O-(5'-phospho-DNA)-serine intermediate" evidence="4">
    <location>
        <position position="11"/>
    </location>
</feature>
<dbReference type="Pfam" id="PF07508">
    <property type="entry name" value="Recombinase"/>
    <property type="match status" value="1"/>
</dbReference>
<dbReference type="Gene3D" id="3.40.50.1390">
    <property type="entry name" value="Resolvase, N-terminal catalytic domain"/>
    <property type="match status" value="1"/>
</dbReference>
<evidence type="ECO:0000313" key="6">
    <source>
        <dbReference type="EMBL" id="MEW9806559.1"/>
    </source>
</evidence>
<dbReference type="RefSeq" id="WP_367723693.1">
    <property type="nucleotide sequence ID" value="NZ_JBFOCH010000121.1"/>
</dbReference>
<dbReference type="CDD" id="cd00338">
    <property type="entry name" value="Ser_Recombinase"/>
    <property type="match status" value="1"/>
</dbReference>
<keyword evidence="7" id="KW-1185">Reference proteome</keyword>
<sequence length="222" mass="23392">MSEAIAYIRVSTAQQGKSGLGLEAQRAAIAKFAASEGIDLIAEFQEIETGKGSDALNKRPQLAAALSLAKRKGCAVVVAKLDRLSRDVAFISSLMAKKTPFVVAELGADVSPFMLHIYAAVAEQERAMISQRTKEALAAVRARGVKLGNPNIGPAQKVAAVRRSEIADDFAANVLPIIREIQSAGLSMRKIAAALNARGIPTARGGTWAATQVSDILKRAGE</sequence>
<dbReference type="InterPro" id="IPR036162">
    <property type="entry name" value="Resolvase-like_N_sf"/>
</dbReference>
<organism evidence="6 7">
    <name type="scientific">Mesorhizobium marinum</name>
    <dbReference type="NCBI Taxonomy" id="3228790"/>
    <lineage>
        <taxon>Bacteria</taxon>
        <taxon>Pseudomonadati</taxon>
        <taxon>Pseudomonadota</taxon>
        <taxon>Alphaproteobacteria</taxon>
        <taxon>Hyphomicrobiales</taxon>
        <taxon>Phyllobacteriaceae</taxon>
        <taxon>Mesorhizobium</taxon>
    </lineage>
</organism>
<protein>
    <submittedName>
        <fullName evidence="6">Recombinase family protein</fullName>
    </submittedName>
</protein>
<evidence type="ECO:0000256" key="3">
    <source>
        <dbReference type="ARBA" id="ARBA00023172"/>
    </source>
</evidence>
<evidence type="ECO:0000256" key="2">
    <source>
        <dbReference type="ARBA" id="ARBA00023125"/>
    </source>
</evidence>
<name>A0ABV3QZR0_9HYPH</name>
<comment type="caution">
    <text evidence="6">The sequence shown here is derived from an EMBL/GenBank/DDBJ whole genome shotgun (WGS) entry which is preliminary data.</text>
</comment>
<feature type="domain" description="Resolvase/invertase-type recombinase catalytic" evidence="5">
    <location>
        <begin position="3"/>
        <end position="144"/>
    </location>
</feature>
<evidence type="ECO:0000313" key="7">
    <source>
        <dbReference type="Proteomes" id="UP001556196"/>
    </source>
</evidence>
<keyword evidence="2" id="KW-0238">DNA-binding</keyword>